<dbReference type="SMART" id="SM00477">
    <property type="entry name" value="NUC"/>
    <property type="match status" value="1"/>
</dbReference>
<dbReference type="PANTHER" id="PTHR13966:SF5">
    <property type="entry name" value="ENDONUCLEASE G, MITOCHONDRIAL"/>
    <property type="match status" value="1"/>
</dbReference>
<evidence type="ECO:0000259" key="2">
    <source>
        <dbReference type="SMART" id="SM00892"/>
    </source>
</evidence>
<feature type="domain" description="ENPP1-3/EXOG-like endonuclease/phosphodiesterase" evidence="1">
    <location>
        <begin position="57"/>
        <end position="247"/>
    </location>
</feature>
<proteinExistence type="predicted"/>
<evidence type="ECO:0000313" key="4">
    <source>
        <dbReference type="Proteomes" id="UP000817854"/>
    </source>
</evidence>
<dbReference type="Pfam" id="PF01223">
    <property type="entry name" value="Endonuclease_NS"/>
    <property type="match status" value="1"/>
</dbReference>
<evidence type="ECO:0000313" key="3">
    <source>
        <dbReference type="EMBL" id="NHN26668.1"/>
    </source>
</evidence>
<keyword evidence="3" id="KW-0255">Endonuclease</keyword>
<organism evidence="3 4">
    <name type="scientific">Flavobacterium jejuense</name>
    <dbReference type="NCBI Taxonomy" id="1544455"/>
    <lineage>
        <taxon>Bacteria</taxon>
        <taxon>Pseudomonadati</taxon>
        <taxon>Bacteroidota</taxon>
        <taxon>Flavobacteriia</taxon>
        <taxon>Flavobacteriales</taxon>
        <taxon>Flavobacteriaceae</taxon>
        <taxon>Flavobacterium</taxon>
    </lineage>
</organism>
<gene>
    <name evidence="3" type="ORF">FIA58_013365</name>
</gene>
<accession>A0ABX0IVW2</accession>
<dbReference type="PANTHER" id="PTHR13966">
    <property type="entry name" value="ENDONUCLEASE RELATED"/>
    <property type="match status" value="1"/>
</dbReference>
<dbReference type="InterPro" id="IPR044925">
    <property type="entry name" value="His-Me_finger_sf"/>
</dbReference>
<dbReference type="SUPFAM" id="SSF54060">
    <property type="entry name" value="His-Me finger endonucleases"/>
    <property type="match status" value="1"/>
</dbReference>
<dbReference type="SMART" id="SM00892">
    <property type="entry name" value="Endonuclease_NS"/>
    <property type="match status" value="1"/>
</dbReference>
<dbReference type="RefSeq" id="WP_140962981.1">
    <property type="nucleotide sequence ID" value="NZ_VEVQ02000008.1"/>
</dbReference>
<keyword evidence="4" id="KW-1185">Reference proteome</keyword>
<dbReference type="Gene3D" id="3.40.570.10">
    <property type="entry name" value="Extracellular Endonuclease, subunit A"/>
    <property type="match status" value="1"/>
</dbReference>
<protein>
    <submittedName>
        <fullName evidence="3">DNA/RNA non-specific endonuclease</fullName>
    </submittedName>
</protein>
<name>A0ABX0IVW2_9FLAO</name>
<dbReference type="Proteomes" id="UP000817854">
    <property type="component" value="Unassembled WGS sequence"/>
</dbReference>
<sequence length="263" mass="30555">MYSVRISFLIILIFCLSSCRDNGVGQTLPEIINDDVLNSVGEFNYLPSNTTGAVYKKRTYALSYSEEYEQAEWVAYVLKSSDIKEVDFKRPYFEIDTDILTGAAHWRNYKKSGYNKGHLCPAGDRRSNLKDYEETFLTSNISPQKYDFNAGIWNRLEQKVRYWAKKQDSIYVVSGGVLTDDLETIGFENVAVPKYFYKILLSNDHKKMIGFLVPHQKSDKPLYSFITSVDEIEKMTDIDFFPSLDDDLENRLESNINYDNWDF</sequence>
<dbReference type="GO" id="GO:0004519">
    <property type="term" value="F:endonuclease activity"/>
    <property type="evidence" value="ECO:0007669"/>
    <property type="project" value="UniProtKB-KW"/>
</dbReference>
<dbReference type="InterPro" id="IPR040255">
    <property type="entry name" value="Non-specific_endonuclease"/>
</dbReference>
<reference evidence="3 4" key="3">
    <citation type="submission" date="2020-02" db="EMBL/GenBank/DDBJ databases">
        <title>Flavobacterium profundi sp. nov., isolated from a deep-sea seamount.</title>
        <authorList>
            <person name="Zhang D.-C."/>
        </authorList>
    </citation>
    <scope>NUCLEOTIDE SEQUENCE [LARGE SCALE GENOMIC DNA]</scope>
    <source>
        <strain evidence="3 4">EC11</strain>
    </source>
</reference>
<evidence type="ECO:0000259" key="1">
    <source>
        <dbReference type="SMART" id="SM00477"/>
    </source>
</evidence>
<comment type="caution">
    <text evidence="3">The sequence shown here is derived from an EMBL/GenBank/DDBJ whole genome shotgun (WGS) entry which is preliminary data.</text>
</comment>
<keyword evidence="3" id="KW-0540">Nuclease</keyword>
<feature type="domain" description="DNA/RNA non-specific endonuclease/pyrophosphatase/phosphodiesterase" evidence="2">
    <location>
        <begin position="56"/>
        <end position="247"/>
    </location>
</feature>
<dbReference type="InterPro" id="IPR001604">
    <property type="entry name" value="Endo_G_ENPP1-like_dom"/>
</dbReference>
<keyword evidence="3" id="KW-0378">Hydrolase</keyword>
<reference evidence="4" key="1">
    <citation type="submission" date="2019-05" db="EMBL/GenBank/DDBJ databases">
        <title>Flavobacterium profundi sp. nov., isolated from a deep-sea seamount.</title>
        <authorList>
            <person name="Zhang D.-C."/>
        </authorList>
    </citation>
    <scope>NUCLEOTIDE SEQUENCE [LARGE SCALE GENOMIC DNA]</scope>
    <source>
        <strain evidence="4">EC11</strain>
    </source>
</reference>
<dbReference type="EMBL" id="VEVQ02000008">
    <property type="protein sequence ID" value="NHN26668.1"/>
    <property type="molecule type" value="Genomic_DNA"/>
</dbReference>
<reference evidence="3 4" key="2">
    <citation type="submission" date="2019-05" db="EMBL/GenBank/DDBJ databases">
        <authorList>
            <person name="Lianzixin W."/>
        </authorList>
    </citation>
    <scope>NUCLEOTIDE SEQUENCE [LARGE SCALE GENOMIC DNA]</scope>
    <source>
        <strain evidence="3 4">EC11</strain>
    </source>
</reference>
<dbReference type="InterPro" id="IPR044929">
    <property type="entry name" value="DNA/RNA_non-sp_Endonuclease_sf"/>
</dbReference>
<dbReference type="InterPro" id="IPR020821">
    <property type="entry name" value="ENPP1-3/EXOG-like_nuc-like"/>
</dbReference>